<sequence>MPNKQPVLLTVLIETATLRWYVAGIDQEGTTTPLLCSQEGDLSPYIGESFDEQASFLRHRLSGVLQRGCDRLWGKMMKPFEIVFVADNPFPEADEDLTQRVADHFDQWMTSPPVVFFLIEAESKPCSPKLSTVAGQIPAQWREALDKGFPSMITKCGEKDPWELVVSKPHAT</sequence>
<dbReference type="RefSeq" id="WP_144970603.1">
    <property type="nucleotide sequence ID" value="NZ_CP036289.1"/>
</dbReference>
<evidence type="ECO:0000313" key="2">
    <source>
        <dbReference type="Proteomes" id="UP000318626"/>
    </source>
</evidence>
<organism evidence="1 2">
    <name type="scientific">Bremerella volcania</name>
    <dbReference type="NCBI Taxonomy" id="2527984"/>
    <lineage>
        <taxon>Bacteria</taxon>
        <taxon>Pseudomonadati</taxon>
        <taxon>Planctomycetota</taxon>
        <taxon>Planctomycetia</taxon>
        <taxon>Pirellulales</taxon>
        <taxon>Pirellulaceae</taxon>
        <taxon>Bremerella</taxon>
    </lineage>
</organism>
<evidence type="ECO:0000313" key="1">
    <source>
        <dbReference type="EMBL" id="QDU73626.1"/>
    </source>
</evidence>
<accession>A0A518C321</accession>
<dbReference type="Proteomes" id="UP000318626">
    <property type="component" value="Chromosome"/>
</dbReference>
<name>A0A518C321_9BACT</name>
<protein>
    <submittedName>
        <fullName evidence="1">Uncharacterized protein</fullName>
    </submittedName>
</protein>
<dbReference type="OrthoDB" id="264485at2"/>
<proteinExistence type="predicted"/>
<dbReference type="EMBL" id="CP036289">
    <property type="protein sequence ID" value="QDU73626.1"/>
    <property type="molecule type" value="Genomic_DNA"/>
</dbReference>
<reference evidence="2" key="1">
    <citation type="submission" date="2019-02" db="EMBL/GenBank/DDBJ databases">
        <title>Deep-cultivation of Planctomycetes and their phenomic and genomic characterization uncovers novel biology.</title>
        <authorList>
            <person name="Wiegand S."/>
            <person name="Jogler M."/>
            <person name="Boedeker C."/>
            <person name="Pinto D."/>
            <person name="Vollmers J."/>
            <person name="Rivas-Marin E."/>
            <person name="Kohn T."/>
            <person name="Peeters S.H."/>
            <person name="Heuer A."/>
            <person name="Rast P."/>
            <person name="Oberbeckmann S."/>
            <person name="Bunk B."/>
            <person name="Jeske O."/>
            <person name="Meyerdierks A."/>
            <person name="Storesund J.E."/>
            <person name="Kallscheuer N."/>
            <person name="Luecker S."/>
            <person name="Lage O.M."/>
            <person name="Pohl T."/>
            <person name="Merkel B.J."/>
            <person name="Hornburger P."/>
            <person name="Mueller R.-W."/>
            <person name="Bruemmer F."/>
            <person name="Labrenz M."/>
            <person name="Spormann A.M."/>
            <person name="Op den Camp H."/>
            <person name="Overmann J."/>
            <person name="Amann R."/>
            <person name="Jetten M.S.M."/>
            <person name="Mascher T."/>
            <person name="Medema M.H."/>
            <person name="Devos D.P."/>
            <person name="Kaster A.-K."/>
            <person name="Ovreas L."/>
            <person name="Rohde M."/>
            <person name="Galperin M.Y."/>
            <person name="Jogler C."/>
        </authorList>
    </citation>
    <scope>NUCLEOTIDE SEQUENCE [LARGE SCALE GENOMIC DNA]</scope>
    <source>
        <strain evidence="2">Pan97</strain>
    </source>
</reference>
<keyword evidence="2" id="KW-1185">Reference proteome</keyword>
<gene>
    <name evidence="1" type="ORF">Pan97_06020</name>
</gene>
<dbReference type="KEGG" id="bvo:Pan97_06020"/>
<dbReference type="AlphaFoldDB" id="A0A518C321"/>